<dbReference type="NCBIfam" id="NF008811">
    <property type="entry name" value="PRK11835.1"/>
    <property type="match status" value="1"/>
</dbReference>
<reference evidence="1 2" key="1">
    <citation type="journal article" date="2019" name="Int. J. Syst. Evol. Microbiol.">
        <title>Limnobaculum parvum gen. nov., sp. nov., isolated from a freshwater lake.</title>
        <authorList>
            <person name="Baek C."/>
            <person name="Shin S.K."/>
            <person name="Yi H."/>
        </authorList>
    </citation>
    <scope>NUCLEOTIDE SEQUENCE [LARGE SCALE GENOMIC DNA]</scope>
    <source>
        <strain evidence="1 2">HYN0051</strain>
    </source>
</reference>
<accession>A0A2Y9U202</accession>
<dbReference type="EMBL" id="CP029185">
    <property type="protein sequence ID" value="AWH89842.1"/>
    <property type="molecule type" value="Genomic_DNA"/>
</dbReference>
<dbReference type="AlphaFoldDB" id="A0A2Y9U202"/>
<gene>
    <name evidence="1" type="ORF">HYN51_15660</name>
</gene>
<dbReference type="Proteomes" id="UP000244908">
    <property type="component" value="Chromosome"/>
</dbReference>
<organism evidence="1 2">
    <name type="scientific">Limnobaculum parvum</name>
    <dbReference type="NCBI Taxonomy" id="2172103"/>
    <lineage>
        <taxon>Bacteria</taxon>
        <taxon>Pseudomonadati</taxon>
        <taxon>Pseudomonadota</taxon>
        <taxon>Gammaproteobacteria</taxon>
        <taxon>Enterobacterales</taxon>
        <taxon>Budviciaceae</taxon>
        <taxon>Limnobaculum</taxon>
    </lineage>
</organism>
<proteinExistence type="predicted"/>
<evidence type="ECO:0000313" key="1">
    <source>
        <dbReference type="EMBL" id="AWH89842.1"/>
    </source>
</evidence>
<dbReference type="Pfam" id="PF13989">
    <property type="entry name" value="YejG"/>
    <property type="match status" value="1"/>
</dbReference>
<dbReference type="KEGG" id="lpv:HYN51_15660"/>
<dbReference type="InterPro" id="IPR020489">
    <property type="entry name" value="Uncharacterised_YejG"/>
</dbReference>
<evidence type="ECO:0000313" key="2">
    <source>
        <dbReference type="Proteomes" id="UP000244908"/>
    </source>
</evidence>
<keyword evidence="2" id="KW-1185">Reference proteome</keyword>
<protein>
    <submittedName>
        <fullName evidence="1">Uncharacterized protein</fullName>
    </submittedName>
</protein>
<dbReference type="OrthoDB" id="6413388at2"/>
<name>A0A2Y9U202_9GAMM</name>
<sequence>MRIMKLSVLQRLPEFYHWYAGEIGSRVEPTRLPELSNEADHDDNLIGLKLLSYPDRQVWEVMHKISQYLNGIGIDNSIIENEGEPCLFINSQDEPIALCRLKNIGIAIADFIPVNSSF</sequence>